<dbReference type="EMBL" id="LS992241">
    <property type="protein sequence ID" value="SYX82708.1"/>
    <property type="molecule type" value="Genomic_DNA"/>
</dbReference>
<evidence type="ECO:0000313" key="10">
    <source>
        <dbReference type="Proteomes" id="UP000304148"/>
    </source>
</evidence>
<dbReference type="Gene3D" id="3.90.1680.10">
    <property type="entry name" value="SOS response associated peptidase-like"/>
    <property type="match status" value="1"/>
</dbReference>
<evidence type="ECO:0000256" key="8">
    <source>
        <dbReference type="RuleBase" id="RU364100"/>
    </source>
</evidence>
<dbReference type="InterPro" id="IPR036590">
    <property type="entry name" value="SRAP-like"/>
</dbReference>
<proteinExistence type="inferred from homology"/>
<dbReference type="GO" id="GO:0106300">
    <property type="term" value="P:protein-DNA covalent cross-linking repair"/>
    <property type="evidence" value="ECO:0007669"/>
    <property type="project" value="InterPro"/>
</dbReference>
<dbReference type="PANTHER" id="PTHR13604:SF0">
    <property type="entry name" value="ABASIC SITE PROCESSING PROTEIN HMCES"/>
    <property type="match status" value="1"/>
</dbReference>
<evidence type="ECO:0000256" key="1">
    <source>
        <dbReference type="ARBA" id="ARBA00008136"/>
    </source>
</evidence>
<comment type="similarity">
    <text evidence="1 8">Belongs to the SOS response-associated peptidase family.</text>
</comment>
<keyword evidence="2 8" id="KW-0645">Protease</keyword>
<dbReference type="RefSeq" id="WP_138184976.1">
    <property type="nucleotide sequence ID" value="NZ_LS992241.1"/>
</dbReference>
<keyword evidence="5" id="KW-0190">Covalent protein-DNA linkage</keyword>
<keyword evidence="4 8" id="KW-0378">Hydrolase</keyword>
<evidence type="ECO:0000256" key="6">
    <source>
        <dbReference type="ARBA" id="ARBA00023125"/>
    </source>
</evidence>
<keyword evidence="6" id="KW-0238">DNA-binding</keyword>
<organism evidence="9 10">
    <name type="scientific">Paenibacillus alvei</name>
    <name type="common">Bacillus alvei</name>
    <dbReference type="NCBI Taxonomy" id="44250"/>
    <lineage>
        <taxon>Bacteria</taxon>
        <taxon>Bacillati</taxon>
        <taxon>Bacillota</taxon>
        <taxon>Bacilli</taxon>
        <taxon>Bacillales</taxon>
        <taxon>Paenibacillaceae</taxon>
        <taxon>Paenibacillus</taxon>
    </lineage>
</organism>
<sequence>MCGRYTLTVTIEQLMAHYLLDSGALMPFHEPRYNIAPSQQVPALIHDGTKLRLGSLKWGLIPAWAKDEKFAARTINARAETVRDKPAFRLPFQRKRCIIPADSFYEWKRNPDGTKQPMRIRRTDGGIFNMAGLYDTWVNPNGEKISTCTIITTTPNELMEPIHDRMPVILPEDQLSFWLDRRMTDTGKLQSILLPYPSKLMEVYPVSAKVGNTRVDDPSCIEQISEQHQEETPDSVPPTLFTL</sequence>
<name>A0A383R6Z4_PAEAL</name>
<gene>
    <name evidence="9" type="primary">yoqW</name>
    <name evidence="9" type="ORF">PBLR_11130</name>
</gene>
<dbReference type="GO" id="GO:0006508">
    <property type="term" value="P:proteolysis"/>
    <property type="evidence" value="ECO:0007669"/>
    <property type="project" value="UniProtKB-KW"/>
</dbReference>
<dbReference type="EC" id="3.4.-.-" evidence="8"/>
<evidence type="ECO:0000256" key="4">
    <source>
        <dbReference type="ARBA" id="ARBA00022801"/>
    </source>
</evidence>
<dbReference type="SUPFAM" id="SSF143081">
    <property type="entry name" value="BB1717-like"/>
    <property type="match status" value="1"/>
</dbReference>
<reference evidence="10" key="1">
    <citation type="submission" date="2018-08" db="EMBL/GenBank/DDBJ databases">
        <authorList>
            <person name="Chevrot R."/>
        </authorList>
    </citation>
    <scope>NUCLEOTIDE SEQUENCE [LARGE SCALE GENOMIC DNA]</scope>
</reference>
<evidence type="ECO:0000256" key="2">
    <source>
        <dbReference type="ARBA" id="ARBA00022670"/>
    </source>
</evidence>
<keyword evidence="7" id="KW-0456">Lyase</keyword>
<dbReference type="Proteomes" id="UP000304148">
    <property type="component" value="Chromosome"/>
</dbReference>
<protein>
    <recommendedName>
        <fullName evidence="8">Abasic site processing protein</fullName>
        <ecNumber evidence="8">3.4.-.-</ecNumber>
    </recommendedName>
</protein>
<accession>A0A383R6Z4</accession>
<dbReference type="GO" id="GO:0003697">
    <property type="term" value="F:single-stranded DNA binding"/>
    <property type="evidence" value="ECO:0007669"/>
    <property type="project" value="InterPro"/>
</dbReference>
<evidence type="ECO:0000256" key="7">
    <source>
        <dbReference type="ARBA" id="ARBA00023239"/>
    </source>
</evidence>
<evidence type="ECO:0000256" key="3">
    <source>
        <dbReference type="ARBA" id="ARBA00022763"/>
    </source>
</evidence>
<dbReference type="PANTHER" id="PTHR13604">
    <property type="entry name" value="DC12-RELATED"/>
    <property type="match status" value="1"/>
</dbReference>
<dbReference type="AlphaFoldDB" id="A0A383R6Z4"/>
<keyword evidence="3" id="KW-0227">DNA damage</keyword>
<dbReference type="InterPro" id="IPR003738">
    <property type="entry name" value="SRAP"/>
</dbReference>
<dbReference type="GO" id="GO:0008233">
    <property type="term" value="F:peptidase activity"/>
    <property type="evidence" value="ECO:0007669"/>
    <property type="project" value="UniProtKB-KW"/>
</dbReference>
<evidence type="ECO:0000313" key="9">
    <source>
        <dbReference type="EMBL" id="SYX82708.1"/>
    </source>
</evidence>
<evidence type="ECO:0000256" key="5">
    <source>
        <dbReference type="ARBA" id="ARBA00023124"/>
    </source>
</evidence>
<dbReference type="Pfam" id="PF02586">
    <property type="entry name" value="SRAP"/>
    <property type="match status" value="1"/>
</dbReference>
<dbReference type="GO" id="GO:0016829">
    <property type="term" value="F:lyase activity"/>
    <property type="evidence" value="ECO:0007669"/>
    <property type="project" value="UniProtKB-KW"/>
</dbReference>